<keyword evidence="3" id="KW-1185">Reference proteome</keyword>
<dbReference type="EMBL" id="JAGPXD010000002">
    <property type="protein sequence ID" value="KAH7367941.1"/>
    <property type="molecule type" value="Genomic_DNA"/>
</dbReference>
<comment type="caution">
    <text evidence="2">The sequence shown here is derived from an EMBL/GenBank/DDBJ whole genome shotgun (WGS) entry which is preliminary data.</text>
</comment>
<evidence type="ECO:0000256" key="1">
    <source>
        <dbReference type="ARBA" id="ARBA00023242"/>
    </source>
</evidence>
<sequence length="276" mass="30604">MSSASFQFIDVSADGAKDPSTRRSVRANAARNVHTRRQRVAKYQSMQALARRSAIPDPPLILGADGPDPFDSFHRSLAPLEKVFLDYFFRHVVAYDFSGLPCMGSEPENPGSGALNHDTGFVWTQAALADPGMLASILLVSCRSLSNAQNRQDWDRFAIGYKVEALKDIQRSLVREGSSVSEVTLTKTLALASEEFFSGNSEAADHHLRAAVHMVRLRNSPHTLAMWRNSKNAFLWGHTEEVLEDGTSIVLHYHHEPAYCVNPNPDPRVTHVHTEG</sequence>
<organism evidence="2 3">
    <name type="scientific">Plectosphaerella cucumerina</name>
    <dbReference type="NCBI Taxonomy" id="40658"/>
    <lineage>
        <taxon>Eukaryota</taxon>
        <taxon>Fungi</taxon>
        <taxon>Dikarya</taxon>
        <taxon>Ascomycota</taxon>
        <taxon>Pezizomycotina</taxon>
        <taxon>Sordariomycetes</taxon>
        <taxon>Hypocreomycetidae</taxon>
        <taxon>Glomerellales</taxon>
        <taxon>Plectosphaerellaceae</taxon>
        <taxon>Plectosphaerella</taxon>
    </lineage>
</organism>
<dbReference type="PANTHER" id="PTHR37540">
    <property type="entry name" value="TRANSCRIPTION FACTOR (ACR-2), PUTATIVE-RELATED-RELATED"/>
    <property type="match status" value="1"/>
</dbReference>
<dbReference type="PANTHER" id="PTHR37540:SF5">
    <property type="entry name" value="TRANSCRIPTION FACTOR DOMAIN-CONTAINING PROTEIN"/>
    <property type="match status" value="1"/>
</dbReference>
<dbReference type="AlphaFoldDB" id="A0A8K0TJJ9"/>
<reference evidence="2" key="1">
    <citation type="journal article" date="2021" name="Nat. Commun.">
        <title>Genetic determinants of endophytism in the Arabidopsis root mycobiome.</title>
        <authorList>
            <person name="Mesny F."/>
            <person name="Miyauchi S."/>
            <person name="Thiergart T."/>
            <person name="Pickel B."/>
            <person name="Atanasova L."/>
            <person name="Karlsson M."/>
            <person name="Huettel B."/>
            <person name="Barry K.W."/>
            <person name="Haridas S."/>
            <person name="Chen C."/>
            <person name="Bauer D."/>
            <person name="Andreopoulos W."/>
            <person name="Pangilinan J."/>
            <person name="LaButti K."/>
            <person name="Riley R."/>
            <person name="Lipzen A."/>
            <person name="Clum A."/>
            <person name="Drula E."/>
            <person name="Henrissat B."/>
            <person name="Kohler A."/>
            <person name="Grigoriev I.V."/>
            <person name="Martin F.M."/>
            <person name="Hacquard S."/>
        </authorList>
    </citation>
    <scope>NUCLEOTIDE SEQUENCE</scope>
    <source>
        <strain evidence="2">MPI-CAGE-AT-0016</strain>
    </source>
</reference>
<protein>
    <submittedName>
        <fullName evidence="2">Uncharacterized protein</fullName>
    </submittedName>
</protein>
<gene>
    <name evidence="2" type="ORF">B0T11DRAFT_276183</name>
</gene>
<evidence type="ECO:0000313" key="3">
    <source>
        <dbReference type="Proteomes" id="UP000813385"/>
    </source>
</evidence>
<proteinExistence type="predicted"/>
<dbReference type="Pfam" id="PF11951">
    <property type="entry name" value="Fungal_trans_2"/>
    <property type="match status" value="1"/>
</dbReference>
<dbReference type="OrthoDB" id="5620at2759"/>
<keyword evidence="1" id="KW-0539">Nucleus</keyword>
<dbReference type="Proteomes" id="UP000813385">
    <property type="component" value="Unassembled WGS sequence"/>
</dbReference>
<accession>A0A8K0TJJ9</accession>
<evidence type="ECO:0000313" key="2">
    <source>
        <dbReference type="EMBL" id="KAH7367941.1"/>
    </source>
</evidence>
<dbReference type="InterPro" id="IPR021858">
    <property type="entry name" value="Fun_TF"/>
</dbReference>
<name>A0A8K0TJJ9_9PEZI</name>